<dbReference type="InterPro" id="IPR037066">
    <property type="entry name" value="Plug_dom_sf"/>
</dbReference>
<evidence type="ECO:0000256" key="2">
    <source>
        <dbReference type="ARBA" id="ARBA00022448"/>
    </source>
</evidence>
<keyword evidence="4" id="KW-0410">Iron transport</keyword>
<dbReference type="Gene3D" id="2.40.170.20">
    <property type="entry name" value="TonB-dependent receptor, beta-barrel domain"/>
    <property type="match status" value="1"/>
</dbReference>
<keyword evidence="10 12" id="KW-0472">Membrane</keyword>
<evidence type="ECO:0000313" key="18">
    <source>
        <dbReference type="Proteomes" id="UP001205566"/>
    </source>
</evidence>
<dbReference type="PROSITE" id="PS52016">
    <property type="entry name" value="TONB_DEPENDENT_REC_3"/>
    <property type="match status" value="1"/>
</dbReference>
<feature type="compositionally biased region" description="Basic and acidic residues" evidence="14">
    <location>
        <begin position="251"/>
        <end position="269"/>
    </location>
</feature>
<evidence type="ECO:0000256" key="4">
    <source>
        <dbReference type="ARBA" id="ARBA00022496"/>
    </source>
</evidence>
<accession>A0ABT1P259</accession>
<evidence type="ECO:0000259" key="15">
    <source>
        <dbReference type="Pfam" id="PF00593"/>
    </source>
</evidence>
<proteinExistence type="inferred from homology"/>
<keyword evidence="17" id="KW-0675">Receptor</keyword>
<evidence type="ECO:0000256" key="13">
    <source>
        <dbReference type="RuleBase" id="RU003357"/>
    </source>
</evidence>
<dbReference type="InterPro" id="IPR039426">
    <property type="entry name" value="TonB-dep_rcpt-like"/>
</dbReference>
<evidence type="ECO:0000256" key="9">
    <source>
        <dbReference type="ARBA" id="ARBA00023077"/>
    </source>
</evidence>
<evidence type="ECO:0000313" key="17">
    <source>
        <dbReference type="EMBL" id="MCQ3830205.1"/>
    </source>
</evidence>
<comment type="similarity">
    <text evidence="12 13">Belongs to the TonB-dependent receptor family.</text>
</comment>
<dbReference type="Gene3D" id="2.170.130.10">
    <property type="entry name" value="TonB-dependent receptor, plug domain"/>
    <property type="match status" value="1"/>
</dbReference>
<feature type="domain" description="TonB-dependent receptor plug" evidence="16">
    <location>
        <begin position="43"/>
        <end position="153"/>
    </location>
</feature>
<evidence type="ECO:0000256" key="11">
    <source>
        <dbReference type="ARBA" id="ARBA00023237"/>
    </source>
</evidence>
<keyword evidence="8" id="KW-0406">Ion transport</keyword>
<keyword evidence="5 12" id="KW-0812">Transmembrane</keyword>
<dbReference type="SUPFAM" id="SSF56935">
    <property type="entry name" value="Porins"/>
    <property type="match status" value="1"/>
</dbReference>
<sequence length="692" mass="75333">MSALIIPPTLFALLLAPPVPPAGERQTLEQVVVTASRTERPVDSQAESLSTVSLDTLESASAIHPSQALSTIPGVAIHRGNGQESLIAVRSPVLTGAGSCGAFAITQDGVPVRGTGFCNVNQLFDTNFEQAGRIEVLRGPGSVLYGSDAQHGVINVLSAAPVNGSESSMSVEGGANNYRRLELDHSSGNDEGGLRIGFSGARDGGYKDDSGFDQQKLQLRSDGNWQGWEYQALVNASNLNQETAGYVSGKDAYKDPDRKRENPNPEAFRDSQSARAQVRLEKTLGNGNLLQITPYARHTDMTFLMHFLPGTPLEENGQSGLGVQSALHHGAPDSVQWISGIDLEYTDGWLRQTQEGGFSSFPAGKHYDYSVSAVVVAAFSQVERPLGESLRGTLGARGEHLRYDYDNRMIGGDTTDSGELCINGFTGAIGCRYSRPDDRQDTFSNLSLNASLVQSFSDRTTGALRLAHGFRAPQATELYRLQNGQLVADLDSEAIDSLEISLKHSSDDFRYSLTGFYMEKSDVVFQSSDRLNLSGGESRHFGVEYEWQWLLAENWQLGATGTLARHQYTNDVSEPGSGVIETDGNDIDTAPRALHSVNLSWQPAQSTQAGLQWQYTGGYYTDIENAHRYDGHSLVHLRARQTLSAYASIGLRIENLMNVDYAERADYSSLGGGDRYFIGEPRSVYADLQLRF</sequence>
<keyword evidence="6" id="KW-0732">Signal</keyword>
<keyword evidence="18" id="KW-1185">Reference proteome</keyword>
<evidence type="ECO:0000259" key="16">
    <source>
        <dbReference type="Pfam" id="PF07715"/>
    </source>
</evidence>
<keyword evidence="2 12" id="KW-0813">Transport</keyword>
<evidence type="ECO:0000256" key="6">
    <source>
        <dbReference type="ARBA" id="ARBA00022729"/>
    </source>
</evidence>
<reference evidence="17" key="1">
    <citation type="thesis" date="2020" institute="Technische Universitat Dresden" country="Dresden, Germany">
        <title>The Agarolytic System of Microbulbifer elongatus PORT2, Isolated from Batu Karas, Pangandaran West Java Indonesia.</title>
        <authorList>
            <person name="Anggraeni S.R."/>
        </authorList>
    </citation>
    <scope>NUCLEOTIDE SEQUENCE</scope>
    <source>
        <strain evidence="17">PORT2</strain>
    </source>
</reference>
<keyword evidence="7" id="KW-0408">Iron</keyword>
<dbReference type="InterPro" id="IPR036942">
    <property type="entry name" value="Beta-barrel_TonB_sf"/>
</dbReference>
<name>A0ABT1P259_9GAMM</name>
<gene>
    <name evidence="17" type="ORF">HXX02_12185</name>
</gene>
<dbReference type="Pfam" id="PF07715">
    <property type="entry name" value="Plug"/>
    <property type="match status" value="1"/>
</dbReference>
<evidence type="ECO:0000256" key="14">
    <source>
        <dbReference type="SAM" id="MobiDB-lite"/>
    </source>
</evidence>
<dbReference type="PANTHER" id="PTHR32552">
    <property type="entry name" value="FERRICHROME IRON RECEPTOR-RELATED"/>
    <property type="match status" value="1"/>
</dbReference>
<organism evidence="17 18">
    <name type="scientific">Microbulbifer elongatus</name>
    <dbReference type="NCBI Taxonomy" id="86173"/>
    <lineage>
        <taxon>Bacteria</taxon>
        <taxon>Pseudomonadati</taxon>
        <taxon>Pseudomonadota</taxon>
        <taxon>Gammaproteobacteria</taxon>
        <taxon>Cellvibrionales</taxon>
        <taxon>Microbulbiferaceae</taxon>
        <taxon>Microbulbifer</taxon>
    </lineage>
</organism>
<keyword evidence="9 13" id="KW-0798">TonB box</keyword>
<evidence type="ECO:0000256" key="5">
    <source>
        <dbReference type="ARBA" id="ARBA00022692"/>
    </source>
</evidence>
<keyword evidence="11 12" id="KW-0998">Cell outer membrane</keyword>
<evidence type="ECO:0000256" key="10">
    <source>
        <dbReference type="ARBA" id="ARBA00023136"/>
    </source>
</evidence>
<dbReference type="PANTHER" id="PTHR32552:SF89">
    <property type="entry name" value="CATECHOLATE SIDEROPHORE RECEPTOR FIU"/>
    <property type="match status" value="1"/>
</dbReference>
<dbReference type="InterPro" id="IPR012910">
    <property type="entry name" value="Plug_dom"/>
</dbReference>
<evidence type="ECO:0000256" key="8">
    <source>
        <dbReference type="ARBA" id="ARBA00023065"/>
    </source>
</evidence>
<dbReference type="EMBL" id="JACASI010000032">
    <property type="protein sequence ID" value="MCQ3830205.1"/>
    <property type="molecule type" value="Genomic_DNA"/>
</dbReference>
<keyword evidence="3 12" id="KW-1134">Transmembrane beta strand</keyword>
<dbReference type="Pfam" id="PF00593">
    <property type="entry name" value="TonB_dep_Rec_b-barrel"/>
    <property type="match status" value="1"/>
</dbReference>
<protein>
    <submittedName>
        <fullName evidence="17">TonB-dependent receptor</fullName>
    </submittedName>
</protein>
<evidence type="ECO:0000256" key="7">
    <source>
        <dbReference type="ARBA" id="ARBA00023004"/>
    </source>
</evidence>
<comment type="subcellular location">
    <subcellularLocation>
        <location evidence="1 12">Cell outer membrane</location>
        <topology evidence="1 12">Multi-pass membrane protein</topology>
    </subcellularLocation>
</comment>
<feature type="region of interest" description="Disordered" evidence="14">
    <location>
        <begin position="246"/>
        <end position="273"/>
    </location>
</feature>
<evidence type="ECO:0000256" key="12">
    <source>
        <dbReference type="PROSITE-ProRule" id="PRU01360"/>
    </source>
</evidence>
<feature type="domain" description="TonB-dependent receptor-like beta-barrel" evidence="15">
    <location>
        <begin position="212"/>
        <end position="656"/>
    </location>
</feature>
<dbReference type="Proteomes" id="UP001205566">
    <property type="component" value="Unassembled WGS sequence"/>
</dbReference>
<evidence type="ECO:0000256" key="1">
    <source>
        <dbReference type="ARBA" id="ARBA00004571"/>
    </source>
</evidence>
<comment type="caution">
    <text evidence="17">The sequence shown here is derived from an EMBL/GenBank/DDBJ whole genome shotgun (WGS) entry which is preliminary data.</text>
</comment>
<dbReference type="InterPro" id="IPR000531">
    <property type="entry name" value="Beta-barrel_TonB"/>
</dbReference>
<evidence type="ECO:0000256" key="3">
    <source>
        <dbReference type="ARBA" id="ARBA00022452"/>
    </source>
</evidence>